<evidence type="ECO:0000256" key="1">
    <source>
        <dbReference type="ARBA" id="ARBA00009156"/>
    </source>
</evidence>
<dbReference type="InterPro" id="IPR050406">
    <property type="entry name" value="FGGY_Carb_Kinase"/>
</dbReference>
<organism evidence="6 7">
    <name type="scientific">Mesoterricola silvestris</name>
    <dbReference type="NCBI Taxonomy" id="2927979"/>
    <lineage>
        <taxon>Bacteria</taxon>
        <taxon>Pseudomonadati</taxon>
        <taxon>Acidobacteriota</taxon>
        <taxon>Holophagae</taxon>
        <taxon>Holophagales</taxon>
        <taxon>Holophagaceae</taxon>
        <taxon>Mesoterricola</taxon>
    </lineage>
</organism>
<dbReference type="Pfam" id="PF00370">
    <property type="entry name" value="FGGY_N"/>
    <property type="match status" value="1"/>
</dbReference>
<dbReference type="Proteomes" id="UP001238179">
    <property type="component" value="Chromosome"/>
</dbReference>
<keyword evidence="7" id="KW-1185">Reference proteome</keyword>
<accession>A0AA48K7M4</accession>
<dbReference type="SUPFAM" id="SSF53067">
    <property type="entry name" value="Actin-like ATPase domain"/>
    <property type="match status" value="2"/>
</dbReference>
<name>A0AA48K7M4_9BACT</name>
<feature type="domain" description="Carbohydrate kinase FGGY C-terminal" evidence="5">
    <location>
        <begin position="262"/>
        <end position="453"/>
    </location>
</feature>
<dbReference type="PANTHER" id="PTHR43095">
    <property type="entry name" value="SUGAR KINASE"/>
    <property type="match status" value="1"/>
</dbReference>
<dbReference type="CDD" id="cd07779">
    <property type="entry name" value="ASKHA_NBD_FGGY_YgcE-like"/>
    <property type="match status" value="1"/>
</dbReference>
<dbReference type="KEGG" id="msil:METEAL_04590"/>
<dbReference type="Pfam" id="PF02782">
    <property type="entry name" value="FGGY_C"/>
    <property type="match status" value="1"/>
</dbReference>
<dbReference type="InterPro" id="IPR018485">
    <property type="entry name" value="FGGY_C"/>
</dbReference>
<sequence>MDDTLLALDCGTQSLRAMLFAKDGTLLHKVKIEYEPYRSPRPGWAEQDPELYWTSLCEAVGTLKLEAREAFDAVRGVGVTTQRDTLVFLDRAGAPARPAITWLDTRKARTVYRPVWFKRLAFWAVGMLEAVQKTQKECRASWVRQEQPEVWARTTKVLQVSGFLNHRLTGAFRDSVANQIGHIPFNYKKMRWARKGELPALLFPIDRGLLPELVPAGTVLGTVTADAARATGLPEGLPVVACASDKGAETIGIGCVGEDMASLSLGTTATVQTSSPRYFEPVAFMPPYPAAMPGHHNPEVEIFRGYWMISWFKRELAPAEVDEARRSGVPPEVILDRFLRDVPPGSMGLVTLPHWGPSLKMPGTKGSMVGFGDVHTRGYIYRSFLEGLAFGLREGLERIEKAGGVRISRIGISGGATQSGEICQLTCDILGRELTAGETFETAGLGAAAITAVGVGLYPALPDAVAAMVRHGRTYRPRPAEAALYDQLYRRVYRRLYARLKPLYQEIRSIVNYPARASDED</sequence>
<evidence type="ECO:0000256" key="3">
    <source>
        <dbReference type="ARBA" id="ARBA00022777"/>
    </source>
</evidence>
<protein>
    <submittedName>
        <fullName evidence="6">Carbohydrate kinase</fullName>
    </submittedName>
</protein>
<gene>
    <name evidence="6" type="ORF">METEAL_04590</name>
</gene>
<keyword evidence="2" id="KW-0808">Transferase</keyword>
<dbReference type="Gene3D" id="3.30.420.40">
    <property type="match status" value="2"/>
</dbReference>
<dbReference type="PIRSF" id="PIRSF000538">
    <property type="entry name" value="GlpK"/>
    <property type="match status" value="1"/>
</dbReference>
<comment type="similarity">
    <text evidence="1">Belongs to the FGGY kinase family.</text>
</comment>
<dbReference type="InterPro" id="IPR043129">
    <property type="entry name" value="ATPase_NBD"/>
</dbReference>
<dbReference type="PANTHER" id="PTHR43095:SF5">
    <property type="entry name" value="XYLULOSE KINASE"/>
    <property type="match status" value="1"/>
</dbReference>
<reference evidence="7" key="1">
    <citation type="journal article" date="2023" name="Int. J. Syst. Evol. Microbiol.">
        <title>Mesoterricola silvestris gen. nov., sp. nov., Mesoterricola sediminis sp. nov., Geothrix oryzae sp. nov., Geothrix edaphica sp. nov., Geothrix rubra sp. nov., and Geothrix limicola sp. nov., six novel members of Acidobacteriota isolated from soils.</title>
        <authorList>
            <person name="Itoh H."/>
            <person name="Sugisawa Y."/>
            <person name="Mise K."/>
            <person name="Xu Z."/>
            <person name="Kuniyasu M."/>
            <person name="Ushijima N."/>
            <person name="Kawano K."/>
            <person name="Kobayashi E."/>
            <person name="Shiratori Y."/>
            <person name="Masuda Y."/>
            <person name="Senoo K."/>
        </authorList>
    </citation>
    <scope>NUCLEOTIDE SEQUENCE [LARGE SCALE GENOMIC DNA]</scope>
    <source>
        <strain evidence="7">W79</strain>
    </source>
</reference>
<feature type="domain" description="Carbohydrate kinase FGGY N-terminal" evidence="4">
    <location>
        <begin position="5"/>
        <end position="252"/>
    </location>
</feature>
<dbReference type="EMBL" id="AP027080">
    <property type="protein sequence ID" value="BDU71285.1"/>
    <property type="molecule type" value="Genomic_DNA"/>
</dbReference>
<keyword evidence="3 6" id="KW-0418">Kinase</keyword>
<dbReference type="InterPro" id="IPR000577">
    <property type="entry name" value="Carb_kinase_FGGY"/>
</dbReference>
<evidence type="ECO:0000313" key="6">
    <source>
        <dbReference type="EMBL" id="BDU71285.1"/>
    </source>
</evidence>
<evidence type="ECO:0000259" key="5">
    <source>
        <dbReference type="Pfam" id="PF02782"/>
    </source>
</evidence>
<evidence type="ECO:0000256" key="2">
    <source>
        <dbReference type="ARBA" id="ARBA00022679"/>
    </source>
</evidence>
<dbReference type="GO" id="GO:0005975">
    <property type="term" value="P:carbohydrate metabolic process"/>
    <property type="evidence" value="ECO:0007669"/>
    <property type="project" value="InterPro"/>
</dbReference>
<dbReference type="AlphaFoldDB" id="A0AA48K7M4"/>
<evidence type="ECO:0000259" key="4">
    <source>
        <dbReference type="Pfam" id="PF00370"/>
    </source>
</evidence>
<evidence type="ECO:0000313" key="7">
    <source>
        <dbReference type="Proteomes" id="UP001238179"/>
    </source>
</evidence>
<dbReference type="RefSeq" id="WP_316414171.1">
    <property type="nucleotide sequence ID" value="NZ_AP027080.1"/>
</dbReference>
<dbReference type="InterPro" id="IPR018484">
    <property type="entry name" value="FGGY_N"/>
</dbReference>
<dbReference type="GO" id="GO:0016301">
    <property type="term" value="F:kinase activity"/>
    <property type="evidence" value="ECO:0007669"/>
    <property type="project" value="UniProtKB-KW"/>
</dbReference>
<proteinExistence type="inferred from homology"/>